<comment type="caution">
    <text evidence="1">The sequence shown here is derived from an EMBL/GenBank/DDBJ whole genome shotgun (WGS) entry which is preliminary data.</text>
</comment>
<keyword evidence="2" id="KW-1185">Reference proteome</keyword>
<evidence type="ECO:0000313" key="1">
    <source>
        <dbReference type="EMBL" id="KAL2490777.1"/>
    </source>
</evidence>
<evidence type="ECO:0000313" key="2">
    <source>
        <dbReference type="Proteomes" id="UP001604336"/>
    </source>
</evidence>
<protein>
    <submittedName>
        <fullName evidence="1">Uncharacterized protein</fullName>
    </submittedName>
</protein>
<organism evidence="1 2">
    <name type="scientific">Abeliophyllum distichum</name>
    <dbReference type="NCBI Taxonomy" id="126358"/>
    <lineage>
        <taxon>Eukaryota</taxon>
        <taxon>Viridiplantae</taxon>
        <taxon>Streptophyta</taxon>
        <taxon>Embryophyta</taxon>
        <taxon>Tracheophyta</taxon>
        <taxon>Spermatophyta</taxon>
        <taxon>Magnoliopsida</taxon>
        <taxon>eudicotyledons</taxon>
        <taxon>Gunneridae</taxon>
        <taxon>Pentapetalae</taxon>
        <taxon>asterids</taxon>
        <taxon>lamiids</taxon>
        <taxon>Lamiales</taxon>
        <taxon>Oleaceae</taxon>
        <taxon>Forsythieae</taxon>
        <taxon>Abeliophyllum</taxon>
    </lineage>
</organism>
<proteinExistence type="predicted"/>
<gene>
    <name evidence="1" type="ORF">Adt_26405</name>
</gene>
<name>A0ABD1RSM7_9LAMI</name>
<dbReference type="AlphaFoldDB" id="A0ABD1RSM7"/>
<dbReference type="EMBL" id="JBFOLK010000008">
    <property type="protein sequence ID" value="KAL2490777.1"/>
    <property type="molecule type" value="Genomic_DNA"/>
</dbReference>
<accession>A0ABD1RSM7</accession>
<sequence length="259" mass="28516">MLGDDFMSPDLLFFFPGADDDEDTKVTFWKLGPLDFERRRKMTAAATTTTVVKVAAEVKAKLSKKTSPVLLHPNGEFISPTRLRGLPDGLKWSDCNSPQTLPLNLHSATSTLSPLSLHACPNLCPKSLHATYLSPANQQRGNVRDFCAPSPFAKLICYFFSVRDPFATYSPFATYLLADPSATSSPFATHLLANPSATSSPFVTHLRRSARYLRSRTPSAPSPSGKDSLAVAPFTVSCLQVELRAHREYECLTQLHRLL</sequence>
<dbReference type="Proteomes" id="UP001604336">
    <property type="component" value="Unassembled WGS sequence"/>
</dbReference>
<reference evidence="2" key="1">
    <citation type="submission" date="2024-07" db="EMBL/GenBank/DDBJ databases">
        <title>Two chromosome-level genome assemblies of Korean endemic species Abeliophyllum distichum and Forsythia ovata (Oleaceae).</title>
        <authorList>
            <person name="Jang H."/>
        </authorList>
    </citation>
    <scope>NUCLEOTIDE SEQUENCE [LARGE SCALE GENOMIC DNA]</scope>
</reference>